<dbReference type="SUPFAM" id="SSF69618">
    <property type="entry name" value="HemD-like"/>
    <property type="match status" value="1"/>
</dbReference>
<feature type="domain" description="Tetrapyrrole biosynthesis uroporphyrinogen III synthase" evidence="1">
    <location>
        <begin position="18"/>
        <end position="217"/>
    </location>
</feature>
<dbReference type="EMBL" id="JAOAMV010000003">
    <property type="protein sequence ID" value="MCT2558931.1"/>
    <property type="molecule type" value="Genomic_DNA"/>
</dbReference>
<keyword evidence="3" id="KW-1185">Reference proteome</keyword>
<gene>
    <name evidence="2" type="ORF">N0B51_08060</name>
</gene>
<dbReference type="GO" id="GO:0033014">
    <property type="term" value="P:tetrapyrrole biosynthetic process"/>
    <property type="evidence" value="ECO:0007669"/>
    <property type="project" value="InterPro"/>
</dbReference>
<dbReference type="InterPro" id="IPR003754">
    <property type="entry name" value="4pyrrol_synth_uPrphyn_synth"/>
</dbReference>
<dbReference type="GO" id="GO:0004852">
    <property type="term" value="F:uroporphyrinogen-III synthase activity"/>
    <property type="evidence" value="ECO:0007669"/>
    <property type="project" value="InterPro"/>
</dbReference>
<organism evidence="2 3">
    <name type="scientific">Tsuneonella litorea</name>
    <dbReference type="NCBI Taxonomy" id="2976475"/>
    <lineage>
        <taxon>Bacteria</taxon>
        <taxon>Pseudomonadati</taxon>
        <taxon>Pseudomonadota</taxon>
        <taxon>Alphaproteobacteria</taxon>
        <taxon>Sphingomonadales</taxon>
        <taxon>Erythrobacteraceae</taxon>
        <taxon>Tsuneonella</taxon>
    </lineage>
</organism>
<proteinExistence type="predicted"/>
<dbReference type="Proteomes" id="UP001142648">
    <property type="component" value="Unassembled WGS sequence"/>
</dbReference>
<sequence>MSRPLVILRPEPGCSQTLAAARERGLEATGAPLFAIEPVAWNPPDADTADALLVGSANVFRHGGGALDAVRPLPVWAVGDVTAAAARDAGFSVERTGRGGLQSLLAGAASGMTLLRLAGEVHVDLAPPAGVALVERVVYRAVPLPLDAAAAGILRGGAVVLAHSAEAARHLASECDRLAIARDLVAVAALGARIAVAAGPGWRAVRVAPENTDSALLALAADMCH</sequence>
<comment type="caution">
    <text evidence="2">The sequence shown here is derived from an EMBL/GenBank/DDBJ whole genome shotgun (WGS) entry which is preliminary data.</text>
</comment>
<dbReference type="RefSeq" id="WP_259961793.1">
    <property type="nucleotide sequence ID" value="NZ_JAOAMV010000003.1"/>
</dbReference>
<dbReference type="Gene3D" id="3.40.50.10090">
    <property type="match status" value="2"/>
</dbReference>
<reference evidence="2" key="1">
    <citation type="submission" date="2022-09" db="EMBL/GenBank/DDBJ databases">
        <title>The genome sequence of Tsuneonella sp. YG55.</title>
        <authorList>
            <person name="Liu Y."/>
        </authorList>
    </citation>
    <scope>NUCLEOTIDE SEQUENCE</scope>
    <source>
        <strain evidence="2">YG55</strain>
    </source>
</reference>
<evidence type="ECO:0000313" key="3">
    <source>
        <dbReference type="Proteomes" id="UP001142648"/>
    </source>
</evidence>
<protein>
    <submittedName>
        <fullName evidence="2">Uroporphyrinogen-III synthase</fullName>
    </submittedName>
</protein>
<evidence type="ECO:0000259" key="1">
    <source>
        <dbReference type="Pfam" id="PF02602"/>
    </source>
</evidence>
<dbReference type="AlphaFoldDB" id="A0A9X3A7Y8"/>
<dbReference type="Pfam" id="PF02602">
    <property type="entry name" value="HEM4"/>
    <property type="match status" value="1"/>
</dbReference>
<accession>A0A9X3A7Y8</accession>
<dbReference type="CDD" id="cd06578">
    <property type="entry name" value="HemD"/>
    <property type="match status" value="1"/>
</dbReference>
<evidence type="ECO:0000313" key="2">
    <source>
        <dbReference type="EMBL" id="MCT2558931.1"/>
    </source>
</evidence>
<name>A0A9X3A7Y8_9SPHN</name>
<dbReference type="InterPro" id="IPR036108">
    <property type="entry name" value="4pyrrol_syn_uPrphyn_synt_sf"/>
</dbReference>